<evidence type="ECO:0000256" key="7">
    <source>
        <dbReference type="ARBA" id="ARBA00023242"/>
    </source>
</evidence>
<keyword evidence="8" id="KW-0472">Membrane</keyword>
<comment type="caution">
    <text evidence="10">The sequence shown here is derived from an EMBL/GenBank/DDBJ whole genome shotgun (WGS) entry which is preliminary data.</text>
</comment>
<dbReference type="FunFam" id="1.20.190.50:FF:000001">
    <property type="entry name" value="Nuclear pore complex protein"/>
    <property type="match status" value="1"/>
</dbReference>
<comment type="similarity">
    <text evidence="1 8">Belongs to the nucleoporin Nup84/Nup107 family.</text>
</comment>
<dbReference type="GO" id="GO:0006406">
    <property type="term" value="P:mRNA export from nucleus"/>
    <property type="evidence" value="ECO:0007669"/>
    <property type="project" value="TreeGrafter"/>
</dbReference>
<name>A0A8J4U3X4_CLAMG</name>
<keyword evidence="6 8" id="KW-0906">Nuclear pore complex</keyword>
<keyword evidence="3" id="KW-0509">mRNA transport</keyword>
<proteinExistence type="inferred from homology"/>
<dbReference type="PANTHER" id="PTHR13003">
    <property type="entry name" value="NUP107-RELATED"/>
    <property type="match status" value="1"/>
</dbReference>
<accession>A0A8J4U3X4</accession>
<protein>
    <recommendedName>
        <fullName evidence="8">Nuclear pore complex protein</fullName>
    </recommendedName>
</protein>
<dbReference type="GO" id="GO:0000973">
    <property type="term" value="P:post-transcriptional tethering of RNA polymerase II gene DNA at nuclear periphery"/>
    <property type="evidence" value="ECO:0007669"/>
    <property type="project" value="TreeGrafter"/>
</dbReference>
<dbReference type="GO" id="GO:0006606">
    <property type="term" value="P:protein import into nucleus"/>
    <property type="evidence" value="ECO:0007669"/>
    <property type="project" value="TreeGrafter"/>
</dbReference>
<evidence type="ECO:0000256" key="5">
    <source>
        <dbReference type="ARBA" id="ARBA00023010"/>
    </source>
</evidence>
<evidence type="ECO:0000256" key="8">
    <source>
        <dbReference type="RuleBase" id="RU365072"/>
    </source>
</evidence>
<dbReference type="AlphaFoldDB" id="A0A8J4U3X4"/>
<dbReference type="GO" id="GO:0017056">
    <property type="term" value="F:structural constituent of nuclear pore"/>
    <property type="evidence" value="ECO:0007669"/>
    <property type="project" value="UniProtKB-UniRule"/>
</dbReference>
<keyword evidence="5 8" id="KW-0811">Translocation</keyword>
<comment type="subcellular location">
    <subcellularLocation>
        <location evidence="8">Nucleus</location>
        <location evidence="8">Nuclear pore complex</location>
    </subcellularLocation>
    <subcellularLocation>
        <location evidence="8">Nucleus membrane</location>
    </subcellularLocation>
</comment>
<sequence length="774" mass="88702">GQSWLNSPVVRESEVTRAARRKSSHKKVAFPPAQDESPSAGVGEMATPARPLLRQTPGSLLKHALTPRSALKNPDVSAILGTGSRTSRFVHTPRPKGSISMNLDDSDWTNSLYPSPLSVRGDGSFTDEMNMSAVMLKEEDPGEAASLGLFPEFLQSYLRHSSTAVFDLLEDYETICQDKVNTLQKLVLRSSSSQQKSSKTASITWLLQQETVTWRLINSLYRDRIQTAMEDGLMLDITSPSESEKSIMEQFFQRDSMVRQSQLVVDWLESIAKDEIGDFSDNIEYYAKSVYWLRDCVSAVVRPGALPHWKAGNFIMTRTTLKLLPVCESWEDTVWAYFRVMVDSLLEQELRSSGLSHEELEELPREYLEASWTIEKVFEDLQATESKRVLEATKEHYHIIQKFVILGDLDGLLEEFGDWLGKTTPLPSHLLRFMTHLVLFYRSLGMQLKEEVCVDVLKAYISLLVKEKQVELIAFYVSHLPADMGVAQYSHFLEEVTETEQRRRCLELAEQAGLDVAAVTKMVVETVRERDGEEFSHHDLTPALDMGTTAEDRQKIDIIDWLVFDPAQRAEALKQSNAIMRKFLASKKHDAAKLVFAKVPEDSMREIYRQWEEQGANTPLPAEEENAIREHLCIRAYLEAHEAFNEWFRHMNSPPLKPTPPTQAKFTETVAYEMKENEFKIEYENWQGRLDALTEDVKERIYNVLLFVDGGWMVDVREDADVDSERSLQMSLLRRLCLPMMTFLLLTVLQRTERHQESLRLADIIASDQHRLYE</sequence>
<keyword evidence="4" id="KW-0653">Protein transport</keyword>
<evidence type="ECO:0000256" key="1">
    <source>
        <dbReference type="ARBA" id="ARBA00009510"/>
    </source>
</evidence>
<organism evidence="10 11">
    <name type="scientific">Clarias magur</name>
    <name type="common">Asian catfish</name>
    <name type="synonym">Macropteronotus magur</name>
    <dbReference type="NCBI Taxonomy" id="1594786"/>
    <lineage>
        <taxon>Eukaryota</taxon>
        <taxon>Metazoa</taxon>
        <taxon>Chordata</taxon>
        <taxon>Craniata</taxon>
        <taxon>Vertebrata</taxon>
        <taxon>Euteleostomi</taxon>
        <taxon>Actinopterygii</taxon>
        <taxon>Neopterygii</taxon>
        <taxon>Teleostei</taxon>
        <taxon>Ostariophysi</taxon>
        <taxon>Siluriformes</taxon>
        <taxon>Clariidae</taxon>
        <taxon>Clarias</taxon>
    </lineage>
</organism>
<dbReference type="PANTHER" id="PTHR13003:SF2">
    <property type="entry name" value="NUCLEAR PORE COMPLEX PROTEIN NUP107"/>
    <property type="match status" value="1"/>
</dbReference>
<feature type="non-terminal residue" evidence="10">
    <location>
        <position position="774"/>
    </location>
</feature>
<dbReference type="Proteomes" id="UP000727407">
    <property type="component" value="Unassembled WGS sequence"/>
</dbReference>
<feature type="compositionally biased region" description="Basic residues" evidence="9">
    <location>
        <begin position="18"/>
        <end position="28"/>
    </location>
</feature>
<dbReference type="InterPro" id="IPR007252">
    <property type="entry name" value="Nup84/Nup107"/>
</dbReference>
<dbReference type="OrthoDB" id="3098at2759"/>
<gene>
    <name evidence="10" type="primary">nup107</name>
    <name evidence="10" type="ORF">DAT39_019862</name>
</gene>
<evidence type="ECO:0000256" key="2">
    <source>
        <dbReference type="ARBA" id="ARBA00022448"/>
    </source>
</evidence>
<keyword evidence="2 8" id="KW-0813">Transport</keyword>
<feature type="non-terminal residue" evidence="10">
    <location>
        <position position="1"/>
    </location>
</feature>
<evidence type="ECO:0000313" key="10">
    <source>
        <dbReference type="EMBL" id="KAF5890439.1"/>
    </source>
</evidence>
<evidence type="ECO:0000256" key="4">
    <source>
        <dbReference type="ARBA" id="ARBA00022927"/>
    </source>
</evidence>
<evidence type="ECO:0000256" key="6">
    <source>
        <dbReference type="ARBA" id="ARBA00023132"/>
    </source>
</evidence>
<comment type="function">
    <text evidence="8">Functions as a component of the nuclear pore complex (NPC).</text>
</comment>
<dbReference type="Pfam" id="PF04121">
    <property type="entry name" value="Nup84_Nup100"/>
    <property type="match status" value="2"/>
</dbReference>
<dbReference type="GO" id="GO:0031965">
    <property type="term" value="C:nuclear membrane"/>
    <property type="evidence" value="ECO:0007669"/>
    <property type="project" value="UniProtKB-SubCell"/>
</dbReference>
<dbReference type="Gene3D" id="1.20.190.50">
    <property type="match status" value="1"/>
</dbReference>
<evidence type="ECO:0000256" key="9">
    <source>
        <dbReference type="SAM" id="MobiDB-lite"/>
    </source>
</evidence>
<reference evidence="10" key="1">
    <citation type="submission" date="2020-07" db="EMBL/GenBank/DDBJ databases">
        <title>Clarias magur genome sequencing, assembly and annotation.</title>
        <authorList>
            <person name="Kushwaha B."/>
            <person name="Kumar R."/>
            <person name="Das P."/>
            <person name="Joshi C.G."/>
            <person name="Kumar D."/>
            <person name="Nagpure N.S."/>
            <person name="Pandey M."/>
            <person name="Agarwal S."/>
            <person name="Srivastava S."/>
            <person name="Singh M."/>
            <person name="Sahoo L."/>
            <person name="Jayasankar P."/>
            <person name="Meher P.K."/>
            <person name="Koringa P.G."/>
            <person name="Iquebal M.A."/>
            <person name="Das S.P."/>
            <person name="Bit A."/>
            <person name="Patnaik S."/>
            <person name="Patel N."/>
            <person name="Shah T.M."/>
            <person name="Hinsu A."/>
            <person name="Jena J.K."/>
        </authorList>
    </citation>
    <scope>NUCLEOTIDE SEQUENCE</scope>
    <source>
        <strain evidence="10">CIFAMagur01</strain>
        <tissue evidence="10">Testis</tissue>
    </source>
</reference>
<feature type="region of interest" description="Disordered" evidence="9">
    <location>
        <begin position="1"/>
        <end position="44"/>
    </location>
</feature>
<keyword evidence="11" id="KW-1185">Reference proteome</keyword>
<dbReference type="EMBL" id="QNUK01000686">
    <property type="protein sequence ID" value="KAF5890439.1"/>
    <property type="molecule type" value="Genomic_DNA"/>
</dbReference>
<comment type="subunit">
    <text evidence="8">Part of the nuclear pore complex (NPC).</text>
</comment>
<dbReference type="GO" id="GO:0031080">
    <property type="term" value="C:nuclear pore outer ring"/>
    <property type="evidence" value="ECO:0007669"/>
    <property type="project" value="TreeGrafter"/>
</dbReference>
<evidence type="ECO:0000256" key="3">
    <source>
        <dbReference type="ARBA" id="ARBA00022816"/>
    </source>
</evidence>
<evidence type="ECO:0000313" key="11">
    <source>
        <dbReference type="Proteomes" id="UP000727407"/>
    </source>
</evidence>
<keyword evidence="7 8" id="KW-0539">Nucleus</keyword>